<proteinExistence type="predicted"/>
<dbReference type="Proteomes" id="UP000450161">
    <property type="component" value="Unassembled WGS sequence"/>
</dbReference>
<comment type="caution">
    <text evidence="2">The sequence shown here is derived from an EMBL/GenBank/DDBJ whole genome shotgun (WGS) entry which is preliminary data.</text>
</comment>
<organism evidence="2 3">
    <name type="scientific">Segatella copri</name>
    <dbReference type="NCBI Taxonomy" id="165179"/>
    <lineage>
        <taxon>Bacteria</taxon>
        <taxon>Pseudomonadati</taxon>
        <taxon>Bacteroidota</taxon>
        <taxon>Bacteroidia</taxon>
        <taxon>Bacteroidales</taxon>
        <taxon>Prevotellaceae</taxon>
        <taxon>Segatella</taxon>
    </lineage>
</organism>
<dbReference type="RefSeq" id="WP_154480381.1">
    <property type="nucleotide sequence ID" value="NZ_VUNF01000003.1"/>
</dbReference>
<sequence length="393" mass="45976">MNILITSNDSYPQYMGGDKRVAITLAKEWTQCGHNVFFLCYSPSLLRKSEVDGIEQLFFPDNNHLFSDRNLSFFRKTIMERKVQIVLHQHPKVPEFNRMCFSLNTSAKLVSVVHFDIAHEEKVLARSFFVKMRNGRNIKRWVIDGFLYVKYLLFAKRKLYNELVRLYTDIYEHSDCVALLSSSYIDSFINYVPYATKRKLLSLNNPVKSINYLPTIPKEKIVLWVGRLGYDTKRLDYMLKIWMEINKSHPDWKLKILGSGDWNYWKRIIAQYHIKNADVVGFCNPTEYYAKASILCMTSVAEGWGMVLVEAQQYGCVPMAYRSYAALDDIIVDGENGYSVKAFDQNDYVNKLRRLMDDVDLRRRMAMRGIESVKRFDVDKIAATWIAHFESIL</sequence>
<keyword evidence="2" id="KW-0808">Transferase</keyword>
<gene>
    <name evidence="2" type="ORF">FYJ72_03170</name>
</gene>
<evidence type="ECO:0000313" key="2">
    <source>
        <dbReference type="EMBL" id="MST76710.1"/>
    </source>
</evidence>
<name>A0A6I2TY76_9BACT</name>
<dbReference type="InterPro" id="IPR001296">
    <property type="entry name" value="Glyco_trans_1"/>
</dbReference>
<dbReference type="SUPFAM" id="SSF53756">
    <property type="entry name" value="UDP-Glycosyltransferase/glycogen phosphorylase"/>
    <property type="match status" value="1"/>
</dbReference>
<reference evidence="2 3" key="1">
    <citation type="submission" date="2019-08" db="EMBL/GenBank/DDBJ databases">
        <title>In-depth cultivation of the pig gut microbiome towards novel bacterial diversity and tailored functional studies.</title>
        <authorList>
            <person name="Wylensek D."/>
            <person name="Hitch T.C.A."/>
            <person name="Clavel T."/>
        </authorList>
    </citation>
    <scope>NUCLEOTIDE SEQUENCE [LARGE SCALE GENOMIC DNA]</scope>
    <source>
        <strain evidence="2 3">LKV-178-WT-2C</strain>
    </source>
</reference>
<dbReference type="EMBL" id="VUNF01000003">
    <property type="protein sequence ID" value="MST76710.1"/>
    <property type="molecule type" value="Genomic_DNA"/>
</dbReference>
<evidence type="ECO:0000259" key="1">
    <source>
        <dbReference type="Pfam" id="PF00534"/>
    </source>
</evidence>
<evidence type="ECO:0000313" key="3">
    <source>
        <dbReference type="Proteomes" id="UP000450161"/>
    </source>
</evidence>
<accession>A0A6I2TY76</accession>
<feature type="domain" description="Glycosyl transferase family 1" evidence="1">
    <location>
        <begin position="217"/>
        <end position="369"/>
    </location>
</feature>
<dbReference type="GO" id="GO:0016757">
    <property type="term" value="F:glycosyltransferase activity"/>
    <property type="evidence" value="ECO:0007669"/>
    <property type="project" value="InterPro"/>
</dbReference>
<protein>
    <submittedName>
        <fullName evidence="2">Glycosyltransferase family 4 protein</fullName>
    </submittedName>
</protein>
<dbReference type="Pfam" id="PF00534">
    <property type="entry name" value="Glycos_transf_1"/>
    <property type="match status" value="1"/>
</dbReference>
<dbReference type="PANTHER" id="PTHR12526:SF628">
    <property type="entry name" value="MANNOSYLGLUCOSYLGLYCERATE SYNTHASE"/>
    <property type="match status" value="1"/>
</dbReference>
<dbReference type="PANTHER" id="PTHR12526">
    <property type="entry name" value="GLYCOSYLTRANSFERASE"/>
    <property type="match status" value="1"/>
</dbReference>
<dbReference type="Gene3D" id="3.40.50.2000">
    <property type="entry name" value="Glycogen Phosphorylase B"/>
    <property type="match status" value="2"/>
</dbReference>
<dbReference type="AlphaFoldDB" id="A0A6I2TY76"/>